<evidence type="ECO:0000313" key="3">
    <source>
        <dbReference type="EMBL" id="GAA5110348.1"/>
    </source>
</evidence>
<accession>A0ABP9N6I2</accession>
<keyword evidence="4" id="KW-1185">Reference proteome</keyword>
<dbReference type="EMBL" id="BAABJO010000001">
    <property type="protein sequence ID" value="GAA5110348.1"/>
    <property type="molecule type" value="Genomic_DNA"/>
</dbReference>
<name>A0ABP9N6I2_9PSEU</name>
<proteinExistence type="predicted"/>
<keyword evidence="1" id="KW-0560">Oxidoreductase</keyword>
<dbReference type="Pfam" id="PF01243">
    <property type="entry name" value="PNPOx_N"/>
    <property type="match status" value="1"/>
</dbReference>
<dbReference type="NCBIfam" id="TIGR03666">
    <property type="entry name" value="Rv2061_F420"/>
    <property type="match status" value="1"/>
</dbReference>
<dbReference type="InterPro" id="IPR012349">
    <property type="entry name" value="Split_barrel_FMN-bd"/>
</dbReference>
<dbReference type="PANTHER" id="PTHR35176">
    <property type="entry name" value="HEME OXYGENASE HI_0854-RELATED"/>
    <property type="match status" value="1"/>
</dbReference>
<evidence type="ECO:0000313" key="4">
    <source>
        <dbReference type="Proteomes" id="UP001500804"/>
    </source>
</evidence>
<dbReference type="InterPro" id="IPR019965">
    <property type="entry name" value="PPOX_F420-dep_Rv2061_put"/>
</dbReference>
<sequence>MSIALEPFATQRTVALTTFRRDGTPVSTPVSIAVDGDRAVFRSFAEAGKTRRLRRDPTVEVAPSTFRGRPTGPAIRATARLLDGDEADDAARLLRRKHPFLHGILVPLAHRVGRRRTGRTVHFELVPTA</sequence>
<dbReference type="InterPro" id="IPR011576">
    <property type="entry name" value="Pyridox_Oxase_N"/>
</dbReference>
<organism evidence="3 4">
    <name type="scientific">Pseudonocardia adelaidensis</name>
    <dbReference type="NCBI Taxonomy" id="648754"/>
    <lineage>
        <taxon>Bacteria</taxon>
        <taxon>Bacillati</taxon>
        <taxon>Actinomycetota</taxon>
        <taxon>Actinomycetes</taxon>
        <taxon>Pseudonocardiales</taxon>
        <taxon>Pseudonocardiaceae</taxon>
        <taxon>Pseudonocardia</taxon>
    </lineage>
</organism>
<dbReference type="SUPFAM" id="SSF50475">
    <property type="entry name" value="FMN-binding split barrel"/>
    <property type="match status" value="1"/>
</dbReference>
<dbReference type="RefSeq" id="WP_345602556.1">
    <property type="nucleotide sequence ID" value="NZ_BAABJO010000001.1"/>
</dbReference>
<dbReference type="Gene3D" id="2.30.110.10">
    <property type="entry name" value="Electron Transport, Fmn-binding Protein, Chain A"/>
    <property type="match status" value="1"/>
</dbReference>
<gene>
    <name evidence="3" type="ORF">GCM10023320_01970</name>
</gene>
<evidence type="ECO:0000256" key="1">
    <source>
        <dbReference type="ARBA" id="ARBA00023002"/>
    </source>
</evidence>
<feature type="domain" description="Pyridoxamine 5'-phosphate oxidase N-terminal" evidence="2">
    <location>
        <begin position="8"/>
        <end position="95"/>
    </location>
</feature>
<comment type="caution">
    <text evidence="3">The sequence shown here is derived from an EMBL/GenBank/DDBJ whole genome shotgun (WGS) entry which is preliminary data.</text>
</comment>
<dbReference type="PANTHER" id="PTHR35176:SF11">
    <property type="entry name" value="PYRIDOXAMINE 5'-PHOSPHATE OXIDASE FAMILY PROTEIN"/>
    <property type="match status" value="1"/>
</dbReference>
<dbReference type="Proteomes" id="UP001500804">
    <property type="component" value="Unassembled WGS sequence"/>
</dbReference>
<evidence type="ECO:0000259" key="2">
    <source>
        <dbReference type="Pfam" id="PF01243"/>
    </source>
</evidence>
<protein>
    <submittedName>
        <fullName evidence="3">PPOX class F420-dependent oxidoreductase</fullName>
    </submittedName>
</protein>
<dbReference type="InterPro" id="IPR052019">
    <property type="entry name" value="F420H2_bilvrd_red/Heme_oxyg"/>
</dbReference>
<reference evidence="4" key="1">
    <citation type="journal article" date="2019" name="Int. J. Syst. Evol. Microbiol.">
        <title>The Global Catalogue of Microorganisms (GCM) 10K type strain sequencing project: providing services to taxonomists for standard genome sequencing and annotation.</title>
        <authorList>
            <consortium name="The Broad Institute Genomics Platform"/>
            <consortium name="The Broad Institute Genome Sequencing Center for Infectious Disease"/>
            <person name="Wu L."/>
            <person name="Ma J."/>
        </authorList>
    </citation>
    <scope>NUCLEOTIDE SEQUENCE [LARGE SCALE GENOMIC DNA]</scope>
    <source>
        <strain evidence="4">JCM 18302</strain>
    </source>
</reference>